<dbReference type="RefSeq" id="WP_096668345.1">
    <property type="nucleotide sequence ID" value="NZ_AP018316.1"/>
</dbReference>
<proteinExistence type="predicted"/>
<sequence length="94" mass="11112">MKLWEGNNIFLPITHYPLPITHYPLPITHYPLPITHYPLPITHYPLPITHYPLPITSKPKSFFLKGDRQILCSIKYFFILDTLISRHSIDNNYL</sequence>
<evidence type="ECO:0000313" key="1">
    <source>
        <dbReference type="EMBL" id="BAZ86719.1"/>
    </source>
</evidence>
<dbReference type="Proteomes" id="UP000218702">
    <property type="component" value="Chromosome"/>
</dbReference>
<dbReference type="EMBL" id="AP018316">
    <property type="protein sequence ID" value="BAZ86719.1"/>
    <property type="molecule type" value="Genomic_DNA"/>
</dbReference>
<accession>A0A1Z4V5V1</accession>
<organism evidence="1 2">
    <name type="scientific">Dolichospermum compactum NIES-806</name>
    <dbReference type="NCBI Taxonomy" id="1973481"/>
    <lineage>
        <taxon>Bacteria</taxon>
        <taxon>Bacillati</taxon>
        <taxon>Cyanobacteriota</taxon>
        <taxon>Cyanophyceae</taxon>
        <taxon>Nostocales</taxon>
        <taxon>Aphanizomenonaceae</taxon>
        <taxon>Dolichospermum</taxon>
        <taxon>Dolichospermum compactum</taxon>
    </lineage>
</organism>
<keyword evidence="2" id="KW-1185">Reference proteome</keyword>
<protein>
    <submittedName>
        <fullName evidence="1">Uncharacterized protein</fullName>
    </submittedName>
</protein>
<dbReference type="KEGG" id="dcm:NIES806_29350"/>
<gene>
    <name evidence="1" type="ORF">NIES806_29350</name>
</gene>
<name>A0A1Z4V5V1_9CYAN</name>
<dbReference type="AlphaFoldDB" id="A0A1Z4V5V1"/>
<reference evidence="1 2" key="1">
    <citation type="submission" date="2017-06" db="EMBL/GenBank/DDBJ databases">
        <title>Genome sequencing of cyanobaciteial culture collection at National Institute for Environmental Studies (NIES).</title>
        <authorList>
            <person name="Hirose Y."/>
            <person name="Shimura Y."/>
            <person name="Fujisawa T."/>
            <person name="Nakamura Y."/>
            <person name="Kawachi M."/>
        </authorList>
    </citation>
    <scope>NUCLEOTIDE SEQUENCE [LARGE SCALE GENOMIC DNA]</scope>
    <source>
        <strain evidence="1 2">NIES-806</strain>
    </source>
</reference>
<evidence type="ECO:0000313" key="2">
    <source>
        <dbReference type="Proteomes" id="UP000218702"/>
    </source>
</evidence>